<dbReference type="EMBL" id="QKZR01000004">
    <property type="protein sequence ID" value="PZX39036.1"/>
    <property type="molecule type" value="Genomic_DNA"/>
</dbReference>
<reference evidence="1 2" key="1">
    <citation type="submission" date="2018-06" db="EMBL/GenBank/DDBJ databases">
        <title>Genomic Encyclopedia of Archaeal and Bacterial Type Strains, Phase II (KMG-II): from individual species to whole genera.</title>
        <authorList>
            <person name="Goeker M."/>
        </authorList>
    </citation>
    <scope>NUCLEOTIDE SEQUENCE [LARGE SCALE GENOMIC DNA]</scope>
    <source>
        <strain evidence="1 2">DSM 17205</strain>
    </source>
</reference>
<comment type="caution">
    <text evidence="1">The sequence shown here is derived from an EMBL/GenBank/DDBJ whole genome shotgun (WGS) entry which is preliminary data.</text>
</comment>
<keyword evidence="2" id="KW-1185">Reference proteome</keyword>
<name>A0ABX5PVW6_9FLAO</name>
<evidence type="ECO:0000313" key="2">
    <source>
        <dbReference type="Proteomes" id="UP000248584"/>
    </source>
</evidence>
<dbReference type="Proteomes" id="UP000248584">
    <property type="component" value="Unassembled WGS sequence"/>
</dbReference>
<sequence length="40" mass="4667">MLDIYFSKLQFASVPMRFINTSQLATLKIILNENHVKNNL</sequence>
<evidence type="ECO:0000313" key="1">
    <source>
        <dbReference type="EMBL" id="PZX39036.1"/>
    </source>
</evidence>
<organism evidence="1 2">
    <name type="scientific">Nonlabens dokdonensis</name>
    <dbReference type="NCBI Taxonomy" id="328515"/>
    <lineage>
        <taxon>Bacteria</taxon>
        <taxon>Pseudomonadati</taxon>
        <taxon>Bacteroidota</taxon>
        <taxon>Flavobacteriia</taxon>
        <taxon>Flavobacteriales</taxon>
        <taxon>Flavobacteriaceae</taxon>
        <taxon>Nonlabens</taxon>
    </lineage>
</organism>
<protein>
    <submittedName>
        <fullName evidence="1">Uncharacterized protein</fullName>
    </submittedName>
</protein>
<accession>A0ABX5PVW6</accession>
<proteinExistence type="predicted"/>
<gene>
    <name evidence="1" type="ORF">LX97_02402</name>
</gene>